<dbReference type="STRING" id="930169.B5T_02932"/>
<dbReference type="RefSeq" id="WP_014995266.1">
    <property type="nucleotide sequence ID" value="NC_018691.1"/>
</dbReference>
<sequence length="278" mass="30838">MTKPVYLTSVALILLAGSVMAVALSWMPVAPIALGPLHVYRCQTAGGHATDTFHILTVTNYGAQALADRLCASPTLSRQFAAVEISWQPRGQLSGGDLVEDRFDLLWNRERVLKGLLSNYQDYYRQVQRTPRYSVYWLSNKDKPQLSADYFAGKRLGLLRDQASQSGFQSPLGQLHAAGIDAKALDIHYFIDRDSQYRAFLSGEVDLISGVPRAGDLTIPADHRLLITDQAPSGAWFLHRRHPRALRCDVLQALTVLQPLYQHINPHFKAPGASCEAS</sequence>
<dbReference type="OrthoDB" id="5901335at2"/>
<name>K0CFU8_ALCDB</name>
<evidence type="ECO:0000313" key="1">
    <source>
        <dbReference type="EMBL" id="AFT71200.1"/>
    </source>
</evidence>
<dbReference type="EMBL" id="CP003466">
    <property type="protein sequence ID" value="AFT71200.1"/>
    <property type="molecule type" value="Genomic_DNA"/>
</dbReference>
<dbReference type="AlphaFoldDB" id="K0CFU8"/>
<gene>
    <name evidence="1" type="ordered locus">B5T_02932</name>
</gene>
<dbReference type="Proteomes" id="UP000006286">
    <property type="component" value="Chromosome"/>
</dbReference>
<evidence type="ECO:0000313" key="2">
    <source>
        <dbReference type="Proteomes" id="UP000006286"/>
    </source>
</evidence>
<protein>
    <submittedName>
        <fullName evidence="1">Putative membrane protein</fullName>
    </submittedName>
</protein>
<dbReference type="HOGENOM" id="CLU_939279_0_0_6"/>
<keyword evidence="2" id="KW-1185">Reference proteome</keyword>
<proteinExistence type="predicted"/>
<reference evidence="1 2" key="1">
    <citation type="journal article" date="2012" name="J. Bacteriol.">
        <title>Complete genome sequence of Alcanivorax dieselolei type strain B5.</title>
        <authorList>
            <person name="Lai Q."/>
            <person name="Li W."/>
            <person name="Shao Z."/>
        </authorList>
    </citation>
    <scope>NUCLEOTIDE SEQUENCE [LARGE SCALE GENOMIC DNA]</scope>
    <source>
        <strain evidence="2">DSM 16502 / CGMCC 1.3690 / B-5</strain>
    </source>
</reference>
<dbReference type="eggNOG" id="COG3221">
    <property type="taxonomic scope" value="Bacteria"/>
</dbReference>
<dbReference type="KEGG" id="adi:B5T_02932"/>
<accession>K0CFU8</accession>
<dbReference type="PATRIC" id="fig|930169.3.peg.2892"/>
<organism evidence="1 2">
    <name type="scientific">Alcanivorax dieselolei (strain DSM 16502 / CGMCC 1.3690 / MCCC 1A00001 / B-5)</name>
    <name type="common">Alloalcanivorax dieselolei</name>
    <dbReference type="NCBI Taxonomy" id="930169"/>
    <lineage>
        <taxon>Bacteria</taxon>
        <taxon>Pseudomonadati</taxon>
        <taxon>Pseudomonadota</taxon>
        <taxon>Gammaproteobacteria</taxon>
        <taxon>Oceanospirillales</taxon>
        <taxon>Alcanivoracaceae</taxon>
        <taxon>Alloalcanivorax</taxon>
    </lineage>
</organism>